<reference evidence="2" key="1">
    <citation type="submission" date="2017-02" db="EMBL/GenBank/DDBJ databases">
        <title>Delving into the versatile metabolic prowess of the omnipresent phylum Bacteroidetes.</title>
        <authorList>
            <person name="Nobu M.K."/>
            <person name="Mei R."/>
            <person name="Narihiro T."/>
            <person name="Kuroda K."/>
            <person name="Liu W.-T."/>
        </authorList>
    </citation>
    <scope>NUCLEOTIDE SEQUENCE</scope>
    <source>
        <strain evidence="2">ADurb.Bin417</strain>
    </source>
</reference>
<organism evidence="2">
    <name type="scientific">candidate division TA06 bacterium ADurb.Bin417</name>
    <dbReference type="NCBI Taxonomy" id="1852828"/>
    <lineage>
        <taxon>Bacteria</taxon>
        <taxon>Bacteria division TA06</taxon>
    </lineage>
</organism>
<protein>
    <submittedName>
        <fullName evidence="2">Uncharacterized protein</fullName>
    </submittedName>
</protein>
<dbReference type="Gene3D" id="3.30.70.60">
    <property type="match status" value="1"/>
</dbReference>
<evidence type="ECO:0000313" key="2">
    <source>
        <dbReference type="EMBL" id="OPZ91408.1"/>
    </source>
</evidence>
<dbReference type="AlphaFoldDB" id="A0A1V5MDW1"/>
<feature type="region of interest" description="Disordered" evidence="1">
    <location>
        <begin position="172"/>
        <end position="192"/>
    </location>
</feature>
<comment type="caution">
    <text evidence="2">The sequence shown here is derived from an EMBL/GenBank/DDBJ whole genome shotgun (WGS) entry which is preliminary data.</text>
</comment>
<proteinExistence type="predicted"/>
<name>A0A1V5MDW1_UNCT6</name>
<dbReference type="EMBL" id="MWAK01000179">
    <property type="protein sequence ID" value="OPZ91408.1"/>
    <property type="molecule type" value="Genomic_DNA"/>
</dbReference>
<sequence length="192" mass="21569">MILSKRERCIAVITLVAVFFLASDRFLLTPYLERRGRLLSEKHRLAEELESARSLFGRRDEPPTPLEKMLESDAGTVESLTLRSLRNWAEESGLALSMLKPERSTRIGQMEELSFQAIGAGSMRAIRDFLWKIESARLPIKISELQLSGRKENSDDLMLQVRVAALCLAPADKQPSKKARSKNNAALEGDAE</sequence>
<evidence type="ECO:0000256" key="1">
    <source>
        <dbReference type="SAM" id="MobiDB-lite"/>
    </source>
</evidence>
<dbReference type="Proteomes" id="UP000485484">
    <property type="component" value="Unassembled WGS sequence"/>
</dbReference>
<gene>
    <name evidence="2" type="ORF">BWY73_01099</name>
</gene>
<dbReference type="InterPro" id="IPR014717">
    <property type="entry name" value="Transl_elong_EF1B/ribsomal_bS6"/>
</dbReference>
<accession>A0A1V5MDW1</accession>